<keyword evidence="5" id="KW-0378">Hydrolase</keyword>
<comment type="catalytic activity">
    <reaction evidence="4">
        <text>(S)-ureidoglycolate = urea + glyoxylate</text>
        <dbReference type="Rhea" id="RHEA:11304"/>
        <dbReference type="ChEBI" id="CHEBI:16199"/>
        <dbReference type="ChEBI" id="CHEBI:36655"/>
        <dbReference type="ChEBI" id="CHEBI:57296"/>
        <dbReference type="EC" id="4.3.2.3"/>
    </reaction>
</comment>
<dbReference type="InterPro" id="IPR007247">
    <property type="entry name" value="Ureidogly_lyase"/>
</dbReference>
<dbReference type="OrthoDB" id="10258141at2759"/>
<evidence type="ECO:0000256" key="2">
    <source>
        <dbReference type="ARBA" id="ARBA00022631"/>
    </source>
</evidence>
<dbReference type="GO" id="GO:0004848">
    <property type="term" value="F:ureidoglycolate hydrolase activity"/>
    <property type="evidence" value="ECO:0007669"/>
    <property type="project" value="InterPro"/>
</dbReference>
<dbReference type="GO" id="GO:0006144">
    <property type="term" value="P:purine nucleobase metabolic process"/>
    <property type="evidence" value="ECO:0007669"/>
    <property type="project" value="UniProtKB-KW"/>
</dbReference>
<evidence type="ECO:0000256" key="4">
    <source>
        <dbReference type="ARBA" id="ARBA00047684"/>
    </source>
</evidence>
<evidence type="ECO:0000313" key="6">
    <source>
        <dbReference type="Proteomes" id="UP000242188"/>
    </source>
</evidence>
<dbReference type="Proteomes" id="UP000242188">
    <property type="component" value="Unassembled WGS sequence"/>
</dbReference>
<dbReference type="Pfam" id="PF04115">
    <property type="entry name" value="Ureidogly_lyase"/>
    <property type="match status" value="1"/>
</dbReference>
<dbReference type="SUPFAM" id="SSF51182">
    <property type="entry name" value="RmlC-like cupins"/>
    <property type="match status" value="1"/>
</dbReference>
<dbReference type="InterPro" id="IPR011051">
    <property type="entry name" value="RmlC_Cupin_sf"/>
</dbReference>
<proteinExistence type="predicted"/>
<gene>
    <name evidence="5" type="ORF">KP79_PYT23488</name>
</gene>
<name>A0A210QMV5_MIZYE</name>
<dbReference type="EMBL" id="NEDP02002776">
    <property type="protein sequence ID" value="OWF50058.1"/>
    <property type="molecule type" value="Genomic_DNA"/>
</dbReference>
<reference evidence="5 6" key="1">
    <citation type="journal article" date="2017" name="Nat. Ecol. Evol.">
        <title>Scallop genome provides insights into evolution of bilaterian karyotype and development.</title>
        <authorList>
            <person name="Wang S."/>
            <person name="Zhang J."/>
            <person name="Jiao W."/>
            <person name="Li J."/>
            <person name="Xun X."/>
            <person name="Sun Y."/>
            <person name="Guo X."/>
            <person name="Huan P."/>
            <person name="Dong B."/>
            <person name="Zhang L."/>
            <person name="Hu X."/>
            <person name="Sun X."/>
            <person name="Wang J."/>
            <person name="Zhao C."/>
            <person name="Wang Y."/>
            <person name="Wang D."/>
            <person name="Huang X."/>
            <person name="Wang R."/>
            <person name="Lv J."/>
            <person name="Li Y."/>
            <person name="Zhang Z."/>
            <person name="Liu B."/>
            <person name="Lu W."/>
            <person name="Hui Y."/>
            <person name="Liang J."/>
            <person name="Zhou Z."/>
            <person name="Hou R."/>
            <person name="Li X."/>
            <person name="Liu Y."/>
            <person name="Li H."/>
            <person name="Ning X."/>
            <person name="Lin Y."/>
            <person name="Zhao L."/>
            <person name="Xing Q."/>
            <person name="Dou J."/>
            <person name="Li Y."/>
            <person name="Mao J."/>
            <person name="Guo H."/>
            <person name="Dou H."/>
            <person name="Li T."/>
            <person name="Mu C."/>
            <person name="Jiang W."/>
            <person name="Fu Q."/>
            <person name="Fu X."/>
            <person name="Miao Y."/>
            <person name="Liu J."/>
            <person name="Yu Q."/>
            <person name="Li R."/>
            <person name="Liao H."/>
            <person name="Li X."/>
            <person name="Kong Y."/>
            <person name="Jiang Z."/>
            <person name="Chourrout D."/>
            <person name="Li R."/>
            <person name="Bao Z."/>
        </authorList>
    </citation>
    <scope>NUCLEOTIDE SEQUENCE [LARGE SCALE GENOMIC DNA]</scope>
    <source>
        <strain evidence="5 6">PY_sf001</strain>
    </source>
</reference>
<sequence length="223" mass="24544">MGSHEGLEWIVDLDNAHDPKYGEPHKVPIVAATNENIRGYGNLVTDFDAEKVEIVPWPVSGRRPLCSGTGTFGGVAEGDFIHEWVGDRCKATSTAIGWGVDSDYFLGRLPKGVNADTKTSVLVREANYHPDGSQCFFPKDRLPFVALFALPGDDIKLEDFRAFYSDGSFGFHILPNVWHQPMIPIGQKAVIRNKQGAVHACVSVDTVDEFGKFLLVPLTLDIM</sequence>
<evidence type="ECO:0000313" key="5">
    <source>
        <dbReference type="EMBL" id="OWF50058.1"/>
    </source>
</evidence>
<dbReference type="GO" id="GO:0000256">
    <property type="term" value="P:allantoin catabolic process"/>
    <property type="evidence" value="ECO:0007669"/>
    <property type="project" value="InterPro"/>
</dbReference>
<dbReference type="Gene3D" id="2.60.120.480">
    <property type="entry name" value="Ureidoglycolate hydrolase"/>
    <property type="match status" value="1"/>
</dbReference>
<keyword evidence="6" id="KW-1185">Reference proteome</keyword>
<keyword evidence="3" id="KW-0456">Lyase</keyword>
<evidence type="ECO:0000256" key="3">
    <source>
        <dbReference type="ARBA" id="ARBA00023239"/>
    </source>
</evidence>
<comment type="caution">
    <text evidence="5">The sequence shown here is derived from an EMBL/GenBank/DDBJ whole genome shotgun (WGS) entry which is preliminary data.</text>
</comment>
<accession>A0A210QMV5</accession>
<dbReference type="AlphaFoldDB" id="A0A210QMV5"/>
<dbReference type="InterPro" id="IPR024060">
    <property type="entry name" value="Ureidoglycolate_lyase_dom_sf"/>
</dbReference>
<evidence type="ECO:0000256" key="1">
    <source>
        <dbReference type="ARBA" id="ARBA00011738"/>
    </source>
</evidence>
<protein>
    <submittedName>
        <fullName evidence="5">Ureidoglycolate hydrolase</fullName>
    </submittedName>
</protein>
<dbReference type="GO" id="GO:0050385">
    <property type="term" value="F:ureidoglycolate lyase activity"/>
    <property type="evidence" value="ECO:0007669"/>
    <property type="project" value="UniProtKB-EC"/>
</dbReference>
<organism evidence="5 6">
    <name type="scientific">Mizuhopecten yessoensis</name>
    <name type="common">Japanese scallop</name>
    <name type="synonym">Patinopecten yessoensis</name>
    <dbReference type="NCBI Taxonomy" id="6573"/>
    <lineage>
        <taxon>Eukaryota</taxon>
        <taxon>Metazoa</taxon>
        <taxon>Spiralia</taxon>
        <taxon>Lophotrochozoa</taxon>
        <taxon>Mollusca</taxon>
        <taxon>Bivalvia</taxon>
        <taxon>Autobranchia</taxon>
        <taxon>Pteriomorphia</taxon>
        <taxon>Pectinida</taxon>
        <taxon>Pectinoidea</taxon>
        <taxon>Pectinidae</taxon>
        <taxon>Mizuhopecten</taxon>
    </lineage>
</organism>
<keyword evidence="2" id="KW-0659">Purine metabolism</keyword>
<comment type="subunit">
    <text evidence="1">Homodimer.</text>
</comment>